<dbReference type="EMBL" id="CP089982">
    <property type="protein sequence ID" value="WXA94284.1"/>
    <property type="molecule type" value="Genomic_DNA"/>
</dbReference>
<evidence type="ECO:0000256" key="1">
    <source>
        <dbReference type="ARBA" id="ARBA00004323"/>
    </source>
</evidence>
<name>A0ABZ2KBM8_9BACT</name>
<protein>
    <submittedName>
        <fullName evidence="8">Glycoside hydrolase family 99-like domain-containing protein</fullName>
    </submittedName>
</protein>
<sequence length="386" mass="42832">MSVTGKPNVLSVQKDQLALNTNAGSDLSVVADYALIPSAVEAPFQFSLTKGAAGTVTIRISTVIGTTVTLVKEIKQAARPMDFEVNFSALKGTPPVMAPMAPVKNMGLALYYPWYSQNNWVNNPALRDTPSTPYASDNPADLARQIDQAQSAGINGFIVSWIGPGSSSDKNIRLLLTEAQKKGFYIGFFLETTEGKLSQDTRKAVDWLTYIATEYSGHSAVLKIDGKPVVVPWVTNTIPVDTWATIRAGVRAKGKDVWLVQDCQEMNYLDVFDGIWYSGGITGLGEAVRYYSVLADKPAPKVWMATAMPGFDERLLSDRGPNPRYIDRENGAYFRKQLDDVFANSPQWVVIYTWNEWYENTYIEPSKNYGDQYLRIAGQYLKDMPK</sequence>
<keyword evidence="7" id="KW-0472">Membrane</keyword>
<evidence type="ECO:0000256" key="4">
    <source>
        <dbReference type="ARBA" id="ARBA00022968"/>
    </source>
</evidence>
<keyword evidence="3" id="KW-0378">Hydrolase</keyword>
<dbReference type="Proteomes" id="UP001379533">
    <property type="component" value="Chromosome"/>
</dbReference>
<evidence type="ECO:0000256" key="7">
    <source>
        <dbReference type="ARBA" id="ARBA00023136"/>
    </source>
</evidence>
<evidence type="ECO:0000256" key="3">
    <source>
        <dbReference type="ARBA" id="ARBA00022801"/>
    </source>
</evidence>
<dbReference type="Gene3D" id="3.20.20.80">
    <property type="entry name" value="Glycosidases"/>
    <property type="match status" value="1"/>
</dbReference>
<keyword evidence="2" id="KW-0812">Transmembrane</keyword>
<gene>
    <name evidence="8" type="ORF">LZC95_48550</name>
</gene>
<dbReference type="PANTHER" id="PTHR13572">
    <property type="entry name" value="ENDO-ALPHA-1,2-MANNOSIDASE"/>
    <property type="match status" value="1"/>
</dbReference>
<dbReference type="InterPro" id="IPR026071">
    <property type="entry name" value="Glyco_Hydrolase_99"/>
</dbReference>
<keyword evidence="4" id="KW-0735">Signal-anchor</keyword>
<accession>A0ABZ2KBM8</accession>
<proteinExistence type="predicted"/>
<evidence type="ECO:0000256" key="6">
    <source>
        <dbReference type="ARBA" id="ARBA00023034"/>
    </source>
</evidence>
<evidence type="ECO:0000313" key="8">
    <source>
        <dbReference type="EMBL" id="WXA94284.1"/>
    </source>
</evidence>
<evidence type="ECO:0000313" key="9">
    <source>
        <dbReference type="Proteomes" id="UP001379533"/>
    </source>
</evidence>
<keyword evidence="6" id="KW-0333">Golgi apparatus</keyword>
<evidence type="ECO:0000256" key="2">
    <source>
        <dbReference type="ARBA" id="ARBA00022692"/>
    </source>
</evidence>
<keyword evidence="5" id="KW-1133">Transmembrane helix</keyword>
<evidence type="ECO:0000256" key="5">
    <source>
        <dbReference type="ARBA" id="ARBA00022989"/>
    </source>
</evidence>
<keyword evidence="9" id="KW-1185">Reference proteome</keyword>
<organism evidence="8 9">
    <name type="scientific">Pendulispora brunnea</name>
    <dbReference type="NCBI Taxonomy" id="2905690"/>
    <lineage>
        <taxon>Bacteria</taxon>
        <taxon>Pseudomonadati</taxon>
        <taxon>Myxococcota</taxon>
        <taxon>Myxococcia</taxon>
        <taxon>Myxococcales</taxon>
        <taxon>Sorangiineae</taxon>
        <taxon>Pendulisporaceae</taxon>
        <taxon>Pendulispora</taxon>
    </lineage>
</organism>
<reference evidence="8 9" key="1">
    <citation type="submission" date="2021-12" db="EMBL/GenBank/DDBJ databases">
        <title>Discovery of the Pendulisporaceae a myxobacterial family with distinct sporulation behavior and unique specialized metabolism.</title>
        <authorList>
            <person name="Garcia R."/>
            <person name="Popoff A."/>
            <person name="Bader C.D."/>
            <person name="Loehr J."/>
            <person name="Walesch S."/>
            <person name="Walt C."/>
            <person name="Boldt J."/>
            <person name="Bunk B."/>
            <person name="Haeckl F.J.F.P.J."/>
            <person name="Gunesch A.P."/>
            <person name="Birkelbach J."/>
            <person name="Nuebel U."/>
            <person name="Pietschmann T."/>
            <person name="Bach T."/>
            <person name="Mueller R."/>
        </authorList>
    </citation>
    <scope>NUCLEOTIDE SEQUENCE [LARGE SCALE GENOMIC DNA]</scope>
    <source>
        <strain evidence="8 9">MSr12523</strain>
    </source>
</reference>
<dbReference type="Pfam" id="PF16317">
    <property type="entry name" value="Glyco_hydro_99"/>
    <property type="match status" value="1"/>
</dbReference>
<comment type="subcellular location">
    <subcellularLocation>
        <location evidence="1">Golgi apparatus membrane</location>
        <topology evidence="1">Single-pass type II membrane protein</topology>
    </subcellularLocation>
</comment>
<dbReference type="PANTHER" id="PTHR13572:SF4">
    <property type="entry name" value="RE57134P"/>
    <property type="match status" value="1"/>
</dbReference>
<dbReference type="RefSeq" id="WP_394844885.1">
    <property type="nucleotide sequence ID" value="NZ_CP089982.1"/>
</dbReference>